<evidence type="ECO:0000313" key="6">
    <source>
        <dbReference type="Proteomes" id="UP001317742"/>
    </source>
</evidence>
<keyword evidence="6" id="KW-1185">Reference proteome</keyword>
<keyword evidence="3" id="KW-0378">Hydrolase</keyword>
<evidence type="ECO:0000256" key="3">
    <source>
        <dbReference type="ARBA" id="ARBA00022801"/>
    </source>
</evidence>
<dbReference type="PANTHER" id="PTHR12302:SF3">
    <property type="entry name" value="SERINE_THREONINE-PROTEIN KINASE 31"/>
    <property type="match status" value="1"/>
</dbReference>
<evidence type="ECO:0000256" key="1">
    <source>
        <dbReference type="ARBA" id="ARBA00022722"/>
    </source>
</evidence>
<dbReference type="SMART" id="SM00318">
    <property type="entry name" value="SNc"/>
    <property type="match status" value="1"/>
</dbReference>
<proteinExistence type="predicted"/>
<name>A0ABM8AXU1_9BACT</name>
<feature type="domain" description="TNase-like" evidence="4">
    <location>
        <begin position="1"/>
        <end position="115"/>
    </location>
</feature>
<dbReference type="Proteomes" id="UP001317742">
    <property type="component" value="Chromosome"/>
</dbReference>
<dbReference type="PROSITE" id="PS01123">
    <property type="entry name" value="TNASE_1"/>
    <property type="match status" value="1"/>
</dbReference>
<keyword evidence="1" id="KW-0540">Nuclease</keyword>
<gene>
    <name evidence="5" type="ORF">SYK_06950</name>
</gene>
<organism evidence="5 6">
    <name type="scientific">Pseudodesulfovibrio nedwellii</name>
    <dbReference type="NCBI Taxonomy" id="2973072"/>
    <lineage>
        <taxon>Bacteria</taxon>
        <taxon>Pseudomonadati</taxon>
        <taxon>Thermodesulfobacteriota</taxon>
        <taxon>Desulfovibrionia</taxon>
        <taxon>Desulfovibrionales</taxon>
        <taxon>Desulfovibrionaceae</taxon>
    </lineage>
</organism>
<dbReference type="Pfam" id="PF00565">
    <property type="entry name" value="SNase"/>
    <property type="match status" value="1"/>
</dbReference>
<dbReference type="PROSITE" id="PS01284">
    <property type="entry name" value="TNASE_2"/>
    <property type="match status" value="1"/>
</dbReference>
<dbReference type="EMBL" id="AP026709">
    <property type="protein sequence ID" value="BDQ36335.1"/>
    <property type="molecule type" value="Genomic_DNA"/>
</dbReference>
<accession>A0ABM8AXU1</accession>
<evidence type="ECO:0000259" key="4">
    <source>
        <dbReference type="PROSITE" id="PS50830"/>
    </source>
</evidence>
<dbReference type="PANTHER" id="PTHR12302">
    <property type="entry name" value="EBNA2 BINDING PROTEIN P100"/>
    <property type="match status" value="1"/>
</dbReference>
<dbReference type="InterPro" id="IPR016071">
    <property type="entry name" value="Staphylococal_nuclease_OB-fold"/>
</dbReference>
<evidence type="ECO:0000256" key="2">
    <source>
        <dbReference type="ARBA" id="ARBA00022759"/>
    </source>
</evidence>
<keyword evidence="2" id="KW-0255">Endonuclease</keyword>
<reference evidence="5 6" key="1">
    <citation type="submission" date="2022-08" db="EMBL/GenBank/DDBJ databases">
        <title>Genome Sequence of the sulphate-reducing bacterium, Pseudodesulfovibrio sp. SYK.</title>
        <authorList>
            <person name="Kondo R."/>
            <person name="Kataoka T."/>
        </authorList>
    </citation>
    <scope>NUCLEOTIDE SEQUENCE [LARGE SCALE GENOMIC DNA]</scope>
    <source>
        <strain evidence="5 6">SYK</strain>
    </source>
</reference>
<dbReference type="PROSITE" id="PS50830">
    <property type="entry name" value="TNASE_3"/>
    <property type="match status" value="1"/>
</dbReference>
<sequence>MDGDTIHVKRIEGGRERVRLYGIDCPERKQEGGAGATAYVKATIGRVVDVKEIDQDRYGRSVAIVFLGDGRILNQMILEHGWAWVYSRYCKLPICGAWDEDEAIARAKHLGLWGSVNPTPPWEWRRK</sequence>
<dbReference type="SUPFAM" id="SSF50199">
    <property type="entry name" value="Staphylococcal nuclease"/>
    <property type="match status" value="1"/>
</dbReference>
<protein>
    <recommendedName>
        <fullName evidence="4">TNase-like domain-containing protein</fullName>
    </recommendedName>
</protein>
<dbReference type="Gene3D" id="2.40.50.90">
    <property type="match status" value="1"/>
</dbReference>
<evidence type="ECO:0000313" key="5">
    <source>
        <dbReference type="EMBL" id="BDQ36335.1"/>
    </source>
</evidence>
<dbReference type="InterPro" id="IPR035437">
    <property type="entry name" value="SNase_OB-fold_sf"/>
</dbReference>
<dbReference type="InterPro" id="IPR002071">
    <property type="entry name" value="Thermonucl_AS"/>
</dbReference>